<protein>
    <submittedName>
        <fullName evidence="2">Uncharacterized protein</fullName>
    </submittedName>
</protein>
<evidence type="ECO:0000256" key="1">
    <source>
        <dbReference type="SAM" id="Coils"/>
    </source>
</evidence>
<dbReference type="GeneID" id="40314481"/>
<comment type="caution">
    <text evidence="2">The sequence shown here is derived from an EMBL/GenBank/DDBJ whole genome shotgun (WGS) entry which is preliminary data.</text>
</comment>
<reference evidence="2 3" key="1">
    <citation type="journal article" date="2018" name="BMC Genomics">
        <title>Genomic comparison of Trypanosoma conorhini and Trypanosoma rangeli to Trypanosoma cruzi strains of high and low virulence.</title>
        <authorList>
            <person name="Bradwell K.R."/>
            <person name="Koparde V.N."/>
            <person name="Matveyev A.V."/>
            <person name="Serrano M.G."/>
            <person name="Alves J.M."/>
            <person name="Parikh H."/>
            <person name="Huang B."/>
            <person name="Lee V."/>
            <person name="Espinosa-Alvarez O."/>
            <person name="Ortiz P.A."/>
            <person name="Costa-Martins A.G."/>
            <person name="Teixeira M.M."/>
            <person name="Buck G.A."/>
        </authorList>
    </citation>
    <scope>NUCLEOTIDE SEQUENCE [LARGE SCALE GENOMIC DNA]</scope>
    <source>
        <strain evidence="2 3">025E</strain>
    </source>
</reference>
<evidence type="ECO:0000313" key="2">
    <source>
        <dbReference type="EMBL" id="RNF26907.1"/>
    </source>
</evidence>
<dbReference type="AlphaFoldDB" id="A0A3R7LEN7"/>
<sequence length="213" mass="24768">MANSREELRVLQSRLEYVERREKEREQDLYEQLKSLQLELSQLRGVFGGAEAACRQEMSRLQQEWQVSTAAATEAQQKAAAIWRELVAEERERLATEHRRRERERFDALHRAVGNLAEELAGLSDTVAAAGTGSSQLPSQVEQELKQHRSWLERHKREETEFLKLFEETCTQLQDALRAERRAREESMNRIEELLTRRGGDAATALVPTRHRF</sequence>
<dbReference type="OrthoDB" id="246348at2759"/>
<dbReference type="EMBL" id="MKKU01000023">
    <property type="protein sequence ID" value="RNF26907.1"/>
    <property type="molecule type" value="Genomic_DNA"/>
</dbReference>
<dbReference type="RefSeq" id="XP_029232113.1">
    <property type="nucleotide sequence ID" value="XM_029367809.1"/>
</dbReference>
<proteinExistence type="predicted"/>
<name>A0A3R7LEN7_9TRYP</name>
<evidence type="ECO:0000313" key="3">
    <source>
        <dbReference type="Proteomes" id="UP000284403"/>
    </source>
</evidence>
<gene>
    <name evidence="2" type="ORF">Tco025E_00870</name>
</gene>
<feature type="coiled-coil region" evidence="1">
    <location>
        <begin position="1"/>
        <end position="46"/>
    </location>
</feature>
<accession>A0A3R7LEN7</accession>
<dbReference type="Proteomes" id="UP000284403">
    <property type="component" value="Unassembled WGS sequence"/>
</dbReference>
<organism evidence="2 3">
    <name type="scientific">Trypanosoma conorhini</name>
    <dbReference type="NCBI Taxonomy" id="83891"/>
    <lineage>
        <taxon>Eukaryota</taxon>
        <taxon>Discoba</taxon>
        <taxon>Euglenozoa</taxon>
        <taxon>Kinetoplastea</taxon>
        <taxon>Metakinetoplastina</taxon>
        <taxon>Trypanosomatida</taxon>
        <taxon>Trypanosomatidae</taxon>
        <taxon>Trypanosoma</taxon>
    </lineage>
</organism>
<keyword evidence="3" id="KW-1185">Reference proteome</keyword>
<keyword evidence="1" id="KW-0175">Coiled coil</keyword>
<feature type="coiled-coil region" evidence="1">
    <location>
        <begin position="163"/>
        <end position="197"/>
    </location>
</feature>